<dbReference type="NCBIfam" id="TIGR01189">
    <property type="entry name" value="ccmA"/>
    <property type="match status" value="1"/>
</dbReference>
<evidence type="ECO:0000256" key="6">
    <source>
        <dbReference type="ARBA" id="ARBA00022967"/>
    </source>
</evidence>
<feature type="domain" description="ABC transporter" evidence="8">
    <location>
        <begin position="11"/>
        <end position="222"/>
    </location>
</feature>
<keyword evidence="1" id="KW-0813">Transport</keyword>
<gene>
    <name evidence="9" type="primary">ccmA</name>
    <name evidence="9" type="ORF">CUZ56_02662</name>
</gene>
<dbReference type="Gene3D" id="3.40.50.300">
    <property type="entry name" value="P-loop containing nucleotide triphosphate hydrolases"/>
    <property type="match status" value="1"/>
</dbReference>
<evidence type="ECO:0000256" key="4">
    <source>
        <dbReference type="ARBA" id="ARBA00022748"/>
    </source>
</evidence>
<organism evidence="9 10">
    <name type="scientific">Saezia sanguinis</name>
    <dbReference type="NCBI Taxonomy" id="1965230"/>
    <lineage>
        <taxon>Bacteria</taxon>
        <taxon>Pseudomonadati</taxon>
        <taxon>Pseudomonadota</taxon>
        <taxon>Betaproteobacteria</taxon>
        <taxon>Burkholderiales</taxon>
        <taxon>Saeziaceae</taxon>
        <taxon>Saezia</taxon>
    </lineage>
</organism>
<keyword evidence="4" id="KW-0201">Cytochrome c-type biogenesis</keyword>
<keyword evidence="5 9" id="KW-0067">ATP-binding</keyword>
<dbReference type="NCBIfam" id="NF010061">
    <property type="entry name" value="PRK13538.1"/>
    <property type="match status" value="1"/>
</dbReference>
<evidence type="ECO:0000256" key="1">
    <source>
        <dbReference type="ARBA" id="ARBA00022448"/>
    </source>
</evidence>
<keyword evidence="3" id="KW-0547">Nucleotide-binding</keyword>
<dbReference type="PROSITE" id="PS00211">
    <property type="entry name" value="ABC_TRANSPORTER_1"/>
    <property type="match status" value="1"/>
</dbReference>
<keyword evidence="7" id="KW-0472">Membrane</keyword>
<dbReference type="InterPro" id="IPR005895">
    <property type="entry name" value="ABC_transptr_haem_export_CcmA"/>
</dbReference>
<evidence type="ECO:0000259" key="8">
    <source>
        <dbReference type="PROSITE" id="PS50893"/>
    </source>
</evidence>
<dbReference type="GO" id="GO:0017004">
    <property type="term" value="P:cytochrome complex assembly"/>
    <property type="evidence" value="ECO:0007669"/>
    <property type="project" value="UniProtKB-KW"/>
</dbReference>
<name>A0A433SAP5_9BURK</name>
<evidence type="ECO:0000313" key="9">
    <source>
        <dbReference type="EMBL" id="RUS65817.1"/>
    </source>
</evidence>
<evidence type="ECO:0000256" key="3">
    <source>
        <dbReference type="ARBA" id="ARBA00022741"/>
    </source>
</evidence>
<sequence>MMHSKASDYQFVMDNVCCWKGNRRLFQHVSHTLTGGELVQLEGHNGSGKTSLLRILAGLSVPEEGDVLWQRQSIYQQPDAYRRIMLYIGHKTGLKDVLTAYENLAFYQRAEAAQAQPGDIDAALERIGLKGYEDRPVSQLSAGQQRRVVLARLFLSRAVVWLLDEPFTAIDKQGVANLIALFRQHCDQGGIVLFTSHQHAADSGIRKITLHQQAESATQAQGAGA</sequence>
<dbReference type="InterPro" id="IPR003439">
    <property type="entry name" value="ABC_transporter-like_ATP-bd"/>
</dbReference>
<dbReference type="EMBL" id="PQSP01000009">
    <property type="protein sequence ID" value="RUS65817.1"/>
    <property type="molecule type" value="Genomic_DNA"/>
</dbReference>
<dbReference type="PANTHER" id="PTHR43499:SF1">
    <property type="entry name" value="ABC TRANSPORTER I FAMILY MEMBER 1"/>
    <property type="match status" value="1"/>
</dbReference>
<reference evidence="9 10" key="1">
    <citation type="submission" date="2018-01" db="EMBL/GenBank/DDBJ databases">
        <title>Saezia sanguinis gen. nov., sp. nov., in the order Burkholderiales isolated from human blood.</title>
        <authorList>
            <person name="Medina-Pascual M.J."/>
            <person name="Valdezate S."/>
            <person name="Monzon S."/>
            <person name="Cuesta I."/>
            <person name="Carrasco G."/>
            <person name="Villalon P."/>
            <person name="Saez-Nieto J.A."/>
        </authorList>
    </citation>
    <scope>NUCLEOTIDE SEQUENCE [LARGE SCALE GENOMIC DNA]</scope>
    <source>
        <strain evidence="9 10">CNM695-12</strain>
    </source>
</reference>
<keyword evidence="6" id="KW-1278">Translocase</keyword>
<evidence type="ECO:0000256" key="5">
    <source>
        <dbReference type="ARBA" id="ARBA00022840"/>
    </source>
</evidence>
<dbReference type="InterPro" id="IPR003593">
    <property type="entry name" value="AAA+_ATPase"/>
</dbReference>
<dbReference type="AlphaFoldDB" id="A0A433SAP5"/>
<dbReference type="Proteomes" id="UP000286947">
    <property type="component" value="Unassembled WGS sequence"/>
</dbReference>
<dbReference type="GO" id="GO:0022857">
    <property type="term" value="F:transmembrane transporter activity"/>
    <property type="evidence" value="ECO:0007669"/>
    <property type="project" value="InterPro"/>
</dbReference>
<proteinExistence type="predicted"/>
<dbReference type="PANTHER" id="PTHR43499">
    <property type="entry name" value="ABC TRANSPORTER I FAMILY MEMBER 1"/>
    <property type="match status" value="1"/>
</dbReference>
<keyword evidence="2" id="KW-1003">Cell membrane</keyword>
<dbReference type="GO" id="GO:0016887">
    <property type="term" value="F:ATP hydrolysis activity"/>
    <property type="evidence" value="ECO:0007669"/>
    <property type="project" value="InterPro"/>
</dbReference>
<dbReference type="PROSITE" id="PS50893">
    <property type="entry name" value="ABC_TRANSPORTER_2"/>
    <property type="match status" value="1"/>
</dbReference>
<dbReference type="Pfam" id="PF00005">
    <property type="entry name" value="ABC_tran"/>
    <property type="match status" value="1"/>
</dbReference>
<protein>
    <submittedName>
        <fullName evidence="9">Cytochrome c biogenesis ATP-binding export protein CcmA</fullName>
        <ecNumber evidence="9">3.6.3.41</ecNumber>
    </submittedName>
</protein>
<dbReference type="InterPro" id="IPR027417">
    <property type="entry name" value="P-loop_NTPase"/>
</dbReference>
<dbReference type="EC" id="3.6.3.41" evidence="9"/>
<keyword evidence="9" id="KW-0378">Hydrolase</keyword>
<keyword evidence="10" id="KW-1185">Reference proteome</keyword>
<evidence type="ECO:0000256" key="7">
    <source>
        <dbReference type="ARBA" id="ARBA00023136"/>
    </source>
</evidence>
<comment type="caution">
    <text evidence="9">The sequence shown here is derived from an EMBL/GenBank/DDBJ whole genome shotgun (WGS) entry which is preliminary data.</text>
</comment>
<evidence type="ECO:0000256" key="2">
    <source>
        <dbReference type="ARBA" id="ARBA00022475"/>
    </source>
</evidence>
<dbReference type="GO" id="GO:0005524">
    <property type="term" value="F:ATP binding"/>
    <property type="evidence" value="ECO:0007669"/>
    <property type="project" value="UniProtKB-KW"/>
</dbReference>
<dbReference type="RefSeq" id="WP_204250906.1">
    <property type="nucleotide sequence ID" value="NZ_PQSP01000009.1"/>
</dbReference>
<dbReference type="SUPFAM" id="SSF52540">
    <property type="entry name" value="P-loop containing nucleoside triphosphate hydrolases"/>
    <property type="match status" value="1"/>
</dbReference>
<accession>A0A433SAP5</accession>
<evidence type="ECO:0000313" key="10">
    <source>
        <dbReference type="Proteomes" id="UP000286947"/>
    </source>
</evidence>
<dbReference type="SMART" id="SM00382">
    <property type="entry name" value="AAA"/>
    <property type="match status" value="1"/>
</dbReference>
<dbReference type="InterPro" id="IPR017871">
    <property type="entry name" value="ABC_transporter-like_CS"/>
</dbReference>